<dbReference type="PANTHER" id="PTHR20857:SF22">
    <property type="entry name" value="THIAZOLE TAUTOMERASE"/>
    <property type="match status" value="1"/>
</dbReference>
<dbReference type="AlphaFoldDB" id="A0A561DZ25"/>
<dbReference type="Proteomes" id="UP000319671">
    <property type="component" value="Unassembled WGS sequence"/>
</dbReference>
<dbReference type="Gene3D" id="3.20.20.70">
    <property type="entry name" value="Aldolase class I"/>
    <property type="match status" value="1"/>
</dbReference>
<dbReference type="PANTHER" id="PTHR20857">
    <property type="entry name" value="THIAMINE-PHOSPHATE PYROPHOSPHORYLASE"/>
    <property type="match status" value="1"/>
</dbReference>
<accession>A0A561DZ25</accession>
<evidence type="ECO:0000259" key="3">
    <source>
        <dbReference type="Pfam" id="PF02581"/>
    </source>
</evidence>
<name>A0A561DZ25_9BACI</name>
<evidence type="ECO:0000256" key="1">
    <source>
        <dbReference type="ARBA" id="ARBA00004948"/>
    </source>
</evidence>
<comment type="caution">
    <text evidence="4">The sequence shown here is derived from an EMBL/GenBank/DDBJ whole genome shotgun (WGS) entry which is preliminary data.</text>
</comment>
<dbReference type="InterPro" id="IPR022998">
    <property type="entry name" value="ThiamineP_synth_TenI"/>
</dbReference>
<dbReference type="RefSeq" id="WP_261380549.1">
    <property type="nucleotide sequence ID" value="NZ_VIVN01000001.1"/>
</dbReference>
<evidence type="ECO:0000313" key="5">
    <source>
        <dbReference type="Proteomes" id="UP000319671"/>
    </source>
</evidence>
<gene>
    <name evidence="4" type="ORF">FB550_101646</name>
</gene>
<dbReference type="Pfam" id="PF02581">
    <property type="entry name" value="TMP-TENI"/>
    <property type="match status" value="1"/>
</dbReference>
<dbReference type="GO" id="GO:0004789">
    <property type="term" value="F:thiamine-phosphate diphosphorylase activity"/>
    <property type="evidence" value="ECO:0007669"/>
    <property type="project" value="TreeGrafter"/>
</dbReference>
<comment type="pathway">
    <text evidence="1">Cofactor biosynthesis; thiamine diphosphate biosynthesis.</text>
</comment>
<evidence type="ECO:0000256" key="2">
    <source>
        <dbReference type="ARBA" id="ARBA00022977"/>
    </source>
</evidence>
<dbReference type="CDD" id="cd00564">
    <property type="entry name" value="TMP_TenI"/>
    <property type="match status" value="1"/>
</dbReference>
<dbReference type="GO" id="GO:0005737">
    <property type="term" value="C:cytoplasm"/>
    <property type="evidence" value="ECO:0007669"/>
    <property type="project" value="TreeGrafter"/>
</dbReference>
<protein>
    <submittedName>
        <fullName evidence="4">Thiazole tautomerase (Transcriptional regulator TenI)</fullName>
    </submittedName>
</protein>
<dbReference type="InterPro" id="IPR036206">
    <property type="entry name" value="ThiamineP_synth_sf"/>
</dbReference>
<organism evidence="4 5">
    <name type="scientific">Neobacillus bataviensis</name>
    <dbReference type="NCBI Taxonomy" id="220685"/>
    <lineage>
        <taxon>Bacteria</taxon>
        <taxon>Bacillati</taxon>
        <taxon>Bacillota</taxon>
        <taxon>Bacilli</taxon>
        <taxon>Bacillales</taxon>
        <taxon>Bacillaceae</taxon>
        <taxon>Neobacillus</taxon>
    </lineage>
</organism>
<evidence type="ECO:0000313" key="4">
    <source>
        <dbReference type="EMBL" id="TWE08619.1"/>
    </source>
</evidence>
<keyword evidence="2" id="KW-0784">Thiamine biosynthesis</keyword>
<reference evidence="4 5" key="1">
    <citation type="submission" date="2019-06" db="EMBL/GenBank/DDBJ databases">
        <title>Sorghum-associated microbial communities from plants grown in Nebraska, USA.</title>
        <authorList>
            <person name="Schachtman D."/>
        </authorList>
    </citation>
    <scope>NUCLEOTIDE SEQUENCE [LARGE SCALE GENOMIC DNA]</scope>
    <source>
        <strain evidence="4 5">2482</strain>
    </source>
</reference>
<sequence>MTRILTNAKELHIISNGKMPIEQLREVLIDIHPYITSIHLREKQKKARELFQAVELLSKDIPLSKIIINDRVDVAFITKVLGVQLAFHSLESGKVKKAFPQLKVGRSIHSYHEGEEAQLNGADYVLFGHVYPSHSKPGKPPKGIEELTRITQLDIPVIAIGGITPENTKPVIQAGASGIAVMSGVLDSHDPLSAVKSYVNTLLDGDGKSEKFI</sequence>
<dbReference type="EMBL" id="VIVN01000001">
    <property type="protein sequence ID" value="TWE08619.1"/>
    <property type="molecule type" value="Genomic_DNA"/>
</dbReference>
<dbReference type="GO" id="GO:0009228">
    <property type="term" value="P:thiamine biosynthetic process"/>
    <property type="evidence" value="ECO:0007669"/>
    <property type="project" value="UniProtKB-KW"/>
</dbReference>
<dbReference type="SUPFAM" id="SSF51391">
    <property type="entry name" value="Thiamin phosphate synthase"/>
    <property type="match status" value="1"/>
</dbReference>
<feature type="domain" description="Thiamine phosphate synthase/TenI" evidence="3">
    <location>
        <begin position="29"/>
        <end position="185"/>
    </location>
</feature>
<dbReference type="InterPro" id="IPR013785">
    <property type="entry name" value="Aldolase_TIM"/>
</dbReference>
<proteinExistence type="predicted"/>
<keyword evidence="5" id="KW-1185">Reference proteome</keyword>